<dbReference type="SUPFAM" id="SSF54637">
    <property type="entry name" value="Thioesterase/thiol ester dehydrase-isomerase"/>
    <property type="match status" value="2"/>
</dbReference>
<dbReference type="EMBL" id="DVLL01000005">
    <property type="protein sequence ID" value="HIT58273.1"/>
    <property type="molecule type" value="Genomic_DNA"/>
</dbReference>
<evidence type="ECO:0000313" key="11">
    <source>
        <dbReference type="Proteomes" id="UP000824136"/>
    </source>
</evidence>
<keyword evidence="5" id="KW-0809">Transit peptide</keyword>
<protein>
    <recommendedName>
        <fullName evidence="12">Acyl-ACP thioesterase</fullName>
    </recommendedName>
</protein>
<evidence type="ECO:0000313" key="10">
    <source>
        <dbReference type="EMBL" id="HIT58273.1"/>
    </source>
</evidence>
<dbReference type="InterPro" id="IPR029069">
    <property type="entry name" value="HotDog_dom_sf"/>
</dbReference>
<dbReference type="GO" id="GO:0016297">
    <property type="term" value="F:fatty acyl-[ACP] hydrolase activity"/>
    <property type="evidence" value="ECO:0007669"/>
    <property type="project" value="InterPro"/>
</dbReference>
<dbReference type="Pfam" id="PF01643">
    <property type="entry name" value="Acyl-ACP_TE"/>
    <property type="match status" value="1"/>
</dbReference>
<evidence type="ECO:0000256" key="5">
    <source>
        <dbReference type="ARBA" id="ARBA00022946"/>
    </source>
</evidence>
<evidence type="ECO:0000256" key="1">
    <source>
        <dbReference type="ARBA" id="ARBA00006500"/>
    </source>
</evidence>
<evidence type="ECO:0000259" key="9">
    <source>
        <dbReference type="Pfam" id="PF20791"/>
    </source>
</evidence>
<dbReference type="InterPro" id="IPR045023">
    <property type="entry name" value="FATA/B"/>
</dbReference>
<dbReference type="CDD" id="cd03440">
    <property type="entry name" value="hot_dog"/>
    <property type="match status" value="1"/>
</dbReference>
<name>A0A9D1GRY3_9FIRM</name>
<comment type="caution">
    <text evidence="10">The sequence shown here is derived from an EMBL/GenBank/DDBJ whole genome shotgun (WGS) entry which is preliminary data.</text>
</comment>
<dbReference type="InterPro" id="IPR002864">
    <property type="entry name" value="Acyl-ACP_thioesterase_NHD"/>
</dbReference>
<sequence>MIFEEKVRTGAKDLEKGNLMGNKAMLEAFEDIAGRHSDSLGYGLSDMSKTHIAWLLLDWELKVIDRPKYGAELTARTWSRKIDKFYGIRDFELVDSEGKVRAAALSRWVLLNTVKRSPMRADSEMEEKFQSEPDRHALPGEITKLRQPLDYSSEIVYKVQRRDIDIYGHVHNIYYLDMAMEALPEEAYSLRPFDSVKIVYHREIKLGDTIRCRYSRVDGRHVVAILSEKASTLHAVVELC</sequence>
<keyword evidence="2" id="KW-0444">Lipid biosynthesis</keyword>
<evidence type="ECO:0000256" key="4">
    <source>
        <dbReference type="ARBA" id="ARBA00022832"/>
    </source>
</evidence>
<dbReference type="InterPro" id="IPR049427">
    <property type="entry name" value="Acyl-ACP_TE_C"/>
</dbReference>
<accession>A0A9D1GRY3</accession>
<dbReference type="PANTHER" id="PTHR31727">
    <property type="entry name" value="OLEOYL-ACYL CARRIER PROTEIN THIOESTERASE 1, CHLOROPLASTIC"/>
    <property type="match status" value="1"/>
</dbReference>
<dbReference type="Proteomes" id="UP000824136">
    <property type="component" value="Unassembled WGS sequence"/>
</dbReference>
<dbReference type="Gene3D" id="3.10.129.10">
    <property type="entry name" value="Hotdog Thioesterase"/>
    <property type="match status" value="1"/>
</dbReference>
<feature type="domain" description="Acyl-ACP thioesterase-like C-terminal" evidence="9">
    <location>
        <begin position="150"/>
        <end position="215"/>
    </location>
</feature>
<evidence type="ECO:0008006" key="12">
    <source>
        <dbReference type="Google" id="ProtNLM"/>
    </source>
</evidence>
<dbReference type="Pfam" id="PF20791">
    <property type="entry name" value="Acyl-ACP_TE_C"/>
    <property type="match status" value="1"/>
</dbReference>
<dbReference type="PANTHER" id="PTHR31727:SF6">
    <property type="entry name" value="OLEOYL-ACYL CARRIER PROTEIN THIOESTERASE 1, CHLOROPLASTIC"/>
    <property type="match status" value="1"/>
</dbReference>
<evidence type="ECO:0000256" key="6">
    <source>
        <dbReference type="ARBA" id="ARBA00023098"/>
    </source>
</evidence>
<reference evidence="10" key="2">
    <citation type="journal article" date="2021" name="PeerJ">
        <title>Extensive microbial diversity within the chicken gut microbiome revealed by metagenomics and culture.</title>
        <authorList>
            <person name="Gilroy R."/>
            <person name="Ravi A."/>
            <person name="Getino M."/>
            <person name="Pursley I."/>
            <person name="Horton D.L."/>
            <person name="Alikhan N.F."/>
            <person name="Baker D."/>
            <person name="Gharbi K."/>
            <person name="Hall N."/>
            <person name="Watson M."/>
            <person name="Adriaenssens E.M."/>
            <person name="Foster-Nyarko E."/>
            <person name="Jarju S."/>
            <person name="Secka A."/>
            <person name="Antonio M."/>
            <person name="Oren A."/>
            <person name="Chaudhuri R.R."/>
            <person name="La Ragione R."/>
            <person name="Hildebrand F."/>
            <person name="Pallen M.J."/>
        </authorList>
    </citation>
    <scope>NUCLEOTIDE SEQUENCE</scope>
    <source>
        <strain evidence="10">CHK33-4379</strain>
    </source>
</reference>
<evidence type="ECO:0000256" key="7">
    <source>
        <dbReference type="ARBA" id="ARBA00023160"/>
    </source>
</evidence>
<proteinExistence type="inferred from homology"/>
<keyword evidence="6" id="KW-0443">Lipid metabolism</keyword>
<dbReference type="CDD" id="cd00586">
    <property type="entry name" value="4HBT"/>
    <property type="match status" value="1"/>
</dbReference>
<keyword evidence="3" id="KW-0378">Hydrolase</keyword>
<evidence type="ECO:0000256" key="2">
    <source>
        <dbReference type="ARBA" id="ARBA00022516"/>
    </source>
</evidence>
<keyword evidence="7" id="KW-0275">Fatty acid biosynthesis</keyword>
<dbReference type="AlphaFoldDB" id="A0A9D1GRY3"/>
<organism evidence="10 11">
    <name type="scientific">Candidatus Faeciplasma pullistercoris</name>
    <dbReference type="NCBI Taxonomy" id="2840800"/>
    <lineage>
        <taxon>Bacteria</taxon>
        <taxon>Bacillati</taxon>
        <taxon>Bacillota</taxon>
        <taxon>Clostridia</taxon>
        <taxon>Eubacteriales</taxon>
        <taxon>Oscillospiraceae</taxon>
        <taxon>Oscillospiraceae incertae sedis</taxon>
        <taxon>Candidatus Faeciplasma</taxon>
    </lineage>
</organism>
<keyword evidence="4" id="KW-0276">Fatty acid metabolism</keyword>
<evidence type="ECO:0000256" key="3">
    <source>
        <dbReference type="ARBA" id="ARBA00022801"/>
    </source>
</evidence>
<gene>
    <name evidence="10" type="ORF">IAC39_00895</name>
</gene>
<evidence type="ECO:0000259" key="8">
    <source>
        <dbReference type="Pfam" id="PF01643"/>
    </source>
</evidence>
<reference evidence="10" key="1">
    <citation type="submission" date="2020-10" db="EMBL/GenBank/DDBJ databases">
        <authorList>
            <person name="Gilroy R."/>
        </authorList>
    </citation>
    <scope>NUCLEOTIDE SEQUENCE</scope>
    <source>
        <strain evidence="10">CHK33-4379</strain>
    </source>
</reference>
<feature type="domain" description="Acyl-ACP thioesterase N-terminal hotdog" evidence="8">
    <location>
        <begin position="23"/>
        <end position="126"/>
    </location>
</feature>
<dbReference type="GO" id="GO:0000036">
    <property type="term" value="F:acyl carrier activity"/>
    <property type="evidence" value="ECO:0007669"/>
    <property type="project" value="TreeGrafter"/>
</dbReference>
<comment type="similarity">
    <text evidence="1">Belongs to the acyl-ACP thioesterase family.</text>
</comment>